<reference evidence="3 4" key="1">
    <citation type="submission" date="2017-04" db="EMBL/GenBank/DDBJ databases">
        <authorList>
            <person name="Afonso C.L."/>
            <person name="Miller P.J."/>
            <person name="Scott M.A."/>
            <person name="Spackman E."/>
            <person name="Goraichik I."/>
            <person name="Dimitrov K.M."/>
            <person name="Suarez D.L."/>
            <person name="Swayne D.E."/>
        </authorList>
    </citation>
    <scope>NUCLEOTIDE SEQUENCE [LARGE SCALE GENOMIC DNA]</scope>
    <source>
        <strain evidence="3 4">DSM 21164</strain>
    </source>
</reference>
<dbReference type="OrthoDB" id="594879at2"/>
<dbReference type="AlphaFoldDB" id="A0A1W1Z393"/>
<name>A0A1W1Z393_9FLAO</name>
<dbReference type="EMBL" id="FWXO01000001">
    <property type="protein sequence ID" value="SMC42782.1"/>
    <property type="molecule type" value="Genomic_DNA"/>
</dbReference>
<evidence type="ECO:0000313" key="3">
    <source>
        <dbReference type="EMBL" id="SMC42782.1"/>
    </source>
</evidence>
<dbReference type="InterPro" id="IPR025303">
    <property type="entry name" value="PdaC"/>
</dbReference>
<protein>
    <recommendedName>
        <fullName evidence="5">Deacetylase PdaC domain-containing protein</fullName>
    </recommendedName>
</protein>
<dbReference type="Pfam" id="PF11738">
    <property type="entry name" value="DUF3298"/>
    <property type="match status" value="1"/>
</dbReference>
<dbReference type="InterPro" id="IPR037126">
    <property type="entry name" value="PdaC/RsiV-like_sf"/>
</dbReference>
<dbReference type="Gene3D" id="3.30.565.40">
    <property type="entry name" value="Fervidobacterium nodosum Rt17-B1 like"/>
    <property type="match status" value="1"/>
</dbReference>
<dbReference type="InterPro" id="IPR021729">
    <property type="entry name" value="DUF3298"/>
</dbReference>
<organism evidence="3 4">
    <name type="scientific">Cellulophaga tyrosinoxydans</name>
    <dbReference type="NCBI Taxonomy" id="504486"/>
    <lineage>
        <taxon>Bacteria</taxon>
        <taxon>Pseudomonadati</taxon>
        <taxon>Bacteroidota</taxon>
        <taxon>Flavobacteriia</taxon>
        <taxon>Flavobacteriales</taxon>
        <taxon>Flavobacteriaceae</taxon>
        <taxon>Cellulophaga</taxon>
    </lineage>
</organism>
<evidence type="ECO:0008006" key="5">
    <source>
        <dbReference type="Google" id="ProtNLM"/>
    </source>
</evidence>
<dbReference type="RefSeq" id="WP_084060358.1">
    <property type="nucleotide sequence ID" value="NZ_FWXO01000001.1"/>
</dbReference>
<sequence>MNIKLAILIVILLAFGCKKKDELSYKPLSFKSEKCADCPKVIVDIFEFNDGNELAKVVNSALKKEVINQLIYDDEIKVSSIEEAISSFKNGYLELKKMYPDETLGWEADIKGSVLYENVDVLSIKLETYIFTGGAHGYSVTRLLNFDKKKNIALENWELFNDPEGFKHFAELKFKIQEDIPQNGTINSTGLMFENDEFYLPNNIGFTKNGLQLIYNQYEVASYADGPMSITLPYAEIRNYLAVEIK</sequence>
<gene>
    <name evidence="3" type="ORF">SAMN05660703_1084</name>
</gene>
<evidence type="ECO:0000259" key="1">
    <source>
        <dbReference type="Pfam" id="PF11738"/>
    </source>
</evidence>
<dbReference type="Pfam" id="PF13739">
    <property type="entry name" value="PdaC"/>
    <property type="match status" value="1"/>
</dbReference>
<evidence type="ECO:0000259" key="2">
    <source>
        <dbReference type="Pfam" id="PF13739"/>
    </source>
</evidence>
<proteinExistence type="predicted"/>
<dbReference type="PROSITE" id="PS51257">
    <property type="entry name" value="PROKAR_LIPOPROTEIN"/>
    <property type="match status" value="1"/>
</dbReference>
<dbReference type="Proteomes" id="UP000192360">
    <property type="component" value="Unassembled WGS sequence"/>
</dbReference>
<evidence type="ECO:0000313" key="4">
    <source>
        <dbReference type="Proteomes" id="UP000192360"/>
    </source>
</evidence>
<dbReference type="STRING" id="504486.SAMN05660703_1084"/>
<accession>A0A1W1Z393</accession>
<keyword evidence="4" id="KW-1185">Reference proteome</keyword>
<feature type="domain" description="Deacetylase PdaC" evidence="2">
    <location>
        <begin position="63"/>
        <end position="138"/>
    </location>
</feature>
<feature type="domain" description="DUF3298" evidence="1">
    <location>
        <begin position="166"/>
        <end position="234"/>
    </location>
</feature>
<dbReference type="Gene3D" id="3.90.640.20">
    <property type="entry name" value="Heat-shock cognate protein, ATPase"/>
    <property type="match status" value="1"/>
</dbReference>